<feature type="non-terminal residue" evidence="2">
    <location>
        <position position="101"/>
    </location>
</feature>
<reference evidence="2" key="1">
    <citation type="submission" date="2020-02" db="EMBL/GenBank/DDBJ databases">
        <authorList>
            <person name="Meier V. D."/>
        </authorList>
    </citation>
    <scope>NUCLEOTIDE SEQUENCE</scope>
    <source>
        <strain evidence="2">AVDCRST_MAG45</strain>
    </source>
</reference>
<sequence length="101" mass="10974">EALRLLGNVPRAVAADRTFVAPRCPPLQEGPRRAEGGRPLTGGGEGLRLGAAARRHTRAQGGQAADRRELCSGTRSRRWRGHQGLEEHRGVGARQPGRRRL</sequence>
<feature type="region of interest" description="Disordered" evidence="1">
    <location>
        <begin position="23"/>
        <end position="101"/>
    </location>
</feature>
<name>A0A6J4S1X2_9ACTN</name>
<accession>A0A6J4S1X2</accession>
<evidence type="ECO:0000313" key="2">
    <source>
        <dbReference type="EMBL" id="CAA9480868.1"/>
    </source>
</evidence>
<gene>
    <name evidence="2" type="ORF">AVDCRST_MAG45-163</name>
</gene>
<proteinExistence type="predicted"/>
<evidence type="ECO:0000256" key="1">
    <source>
        <dbReference type="SAM" id="MobiDB-lite"/>
    </source>
</evidence>
<feature type="non-terminal residue" evidence="2">
    <location>
        <position position="1"/>
    </location>
</feature>
<dbReference type="EMBL" id="CADCVU010000012">
    <property type="protein sequence ID" value="CAA9480868.1"/>
    <property type="molecule type" value="Genomic_DNA"/>
</dbReference>
<protein>
    <submittedName>
        <fullName evidence="2">Uncharacterized protein</fullName>
    </submittedName>
</protein>
<organism evidence="2">
    <name type="scientific">uncultured Solirubrobacterales bacterium</name>
    <dbReference type="NCBI Taxonomy" id="768556"/>
    <lineage>
        <taxon>Bacteria</taxon>
        <taxon>Bacillati</taxon>
        <taxon>Actinomycetota</taxon>
        <taxon>Thermoleophilia</taxon>
        <taxon>Solirubrobacterales</taxon>
        <taxon>environmental samples</taxon>
    </lineage>
</organism>
<dbReference type="AlphaFoldDB" id="A0A6J4S1X2"/>